<dbReference type="EMBL" id="CP001802">
    <property type="protein sequence ID" value="ACY23843.1"/>
    <property type="molecule type" value="Genomic_DNA"/>
</dbReference>
<feature type="region of interest" description="Disordered" evidence="1">
    <location>
        <begin position="205"/>
        <end position="225"/>
    </location>
</feature>
<dbReference type="STRING" id="526226.Gbro_4722"/>
<accession>D0L895</accession>
<reference evidence="2 3" key="2">
    <citation type="journal article" date="2010" name="Stand. Genomic Sci.">
        <title>Complete genome sequence of Gordonia bronchialis type strain (3410).</title>
        <authorList>
            <person name="Ivanova N."/>
            <person name="Sikorski J."/>
            <person name="Jando M."/>
            <person name="Lapidus A."/>
            <person name="Nolan M."/>
            <person name="Lucas S."/>
            <person name="Del Rio T.G."/>
            <person name="Tice H."/>
            <person name="Copeland A."/>
            <person name="Cheng J.F."/>
            <person name="Chen F."/>
            <person name="Bruce D."/>
            <person name="Goodwin L."/>
            <person name="Pitluck S."/>
            <person name="Mavromatis K."/>
            <person name="Ovchinnikova G."/>
            <person name="Pati A."/>
            <person name="Chen A."/>
            <person name="Palaniappan K."/>
            <person name="Land M."/>
            <person name="Hauser L."/>
            <person name="Chang Y.J."/>
            <person name="Jeffries C.D."/>
            <person name="Chain P."/>
            <person name="Saunders E."/>
            <person name="Han C."/>
            <person name="Detter J.C."/>
            <person name="Brettin T."/>
            <person name="Rohde M."/>
            <person name="Goker M."/>
            <person name="Bristow J."/>
            <person name="Eisen J.A."/>
            <person name="Markowitz V."/>
            <person name="Hugenholtz P."/>
            <person name="Klenk H.P."/>
            <person name="Kyrpides N.C."/>
        </authorList>
    </citation>
    <scope>NUCLEOTIDE SEQUENCE [LARGE SCALE GENOMIC DNA]</scope>
    <source>
        <strain evidence="3">ATCC 25592 / DSM 43247 / BCRC 13721 / JCM 3198 / KCTC 3076 / NBRC 16047 / NCTC 10667</strain>
    </source>
</reference>
<evidence type="ECO:0000313" key="3">
    <source>
        <dbReference type="Proteomes" id="UP000001219"/>
    </source>
</evidence>
<protein>
    <recommendedName>
        <fullName evidence="4">Abortive infection protein-like C-terminal domain-containing protein</fullName>
    </recommendedName>
</protein>
<reference evidence="3" key="1">
    <citation type="submission" date="2009-10" db="EMBL/GenBank/DDBJ databases">
        <title>The complete chromosome of Gordonia bronchialis DSM 43247.</title>
        <authorList>
            <consortium name="US DOE Joint Genome Institute (JGI-PGF)"/>
            <person name="Lucas S."/>
            <person name="Copeland A."/>
            <person name="Lapidus A."/>
            <person name="Glavina del Rio T."/>
            <person name="Dalin E."/>
            <person name="Tice H."/>
            <person name="Bruce D."/>
            <person name="Goodwin L."/>
            <person name="Pitluck S."/>
            <person name="Kyrpides N."/>
            <person name="Mavromatis K."/>
            <person name="Ivanova N."/>
            <person name="Ovchinnikova G."/>
            <person name="Saunders E."/>
            <person name="Brettin T."/>
            <person name="Detter J.C."/>
            <person name="Han C."/>
            <person name="Larimer F."/>
            <person name="Land M."/>
            <person name="Hauser L."/>
            <person name="Markowitz V."/>
            <person name="Cheng J.-F."/>
            <person name="Hugenholtz P."/>
            <person name="Woyke T."/>
            <person name="Wu D."/>
            <person name="Jando M."/>
            <person name="Schneider S."/>
            <person name="Goeker M."/>
            <person name="Klenk H.-P."/>
            <person name="Eisen J.A."/>
        </authorList>
    </citation>
    <scope>NUCLEOTIDE SEQUENCE [LARGE SCALE GENOMIC DNA]</scope>
    <source>
        <strain evidence="3">ATCC 25592 / DSM 43247 / BCRC 13721 / JCM 3198 / KCTC 3076 / NBRC 16047 / NCTC 10667</strain>
    </source>
</reference>
<organism evidence="2 3">
    <name type="scientific">Gordonia bronchialis (strain ATCC 25592 / DSM 43247 / BCRC 13721 / JCM 3198 / KCTC 3076 / NBRC 16047 / NCTC 10667)</name>
    <name type="common">Rhodococcus bronchialis</name>
    <dbReference type="NCBI Taxonomy" id="526226"/>
    <lineage>
        <taxon>Bacteria</taxon>
        <taxon>Bacillati</taxon>
        <taxon>Actinomycetota</taxon>
        <taxon>Actinomycetes</taxon>
        <taxon>Mycobacteriales</taxon>
        <taxon>Gordoniaceae</taxon>
        <taxon>Gordonia</taxon>
    </lineage>
</organism>
<dbReference type="Proteomes" id="UP000001219">
    <property type="component" value="Chromosome"/>
</dbReference>
<name>D0L895_GORB4</name>
<dbReference type="HOGENOM" id="CLU_514592_0_0_11"/>
<dbReference type="KEGG" id="gbr:Gbro_4722"/>
<keyword evidence="3" id="KW-1185">Reference proteome</keyword>
<evidence type="ECO:0000313" key="2">
    <source>
        <dbReference type="EMBL" id="ACY23843.1"/>
    </source>
</evidence>
<gene>
    <name evidence="2" type="ordered locus">Gbro_4722</name>
</gene>
<proteinExistence type="predicted"/>
<dbReference type="AlphaFoldDB" id="D0L895"/>
<evidence type="ECO:0008006" key="4">
    <source>
        <dbReference type="Google" id="ProtNLM"/>
    </source>
</evidence>
<sequence length="529" mass="58244">MPHTAEQLHALVAACEQFRGSEAPKGYRDGLALCMVDSVQSTGVTYRSVGKVLDRYRAYRREQGGEPAIDGTAELLATFDELDGPDGWAARIGTRNRTSTRGGILKAEAIRDAAAVLAAEGIDTAPALRQAATDEARLEQVRKARCAVKGQRSGITRRYVLMLAGIPGGEAGPDDLPIRRRRAGCSAPQRWFRVRCRDRYRRGARTRHVAHGPRPRDLAVPAGPEAESRRSACDACRRESVASTLMGPDDFFEERETISPWTSGTTTTTKLRRAFLKELAAGPVAGTDDLDAAVALTHLVWDELIAFGTGGGNTLDDKEVAIAQRALTATLSRIGITLSFPWRDFTSFKAHWLRNGCYNSWHARRELLNELFAPVQAELDRQEDAQFRAVNAEAVSPHTKTGWPKVDEELTELRRRFRSATTAQDYRDVGNRAVGVLEALSRTIYDPDVHLRDGETEPPADKTKQRIGRYVEDSLAGSDNEAIRGVANKVIELAHSVKHSTAPTRREAGIAADSVIMLANILRRVDQDF</sequence>
<evidence type="ECO:0000256" key="1">
    <source>
        <dbReference type="SAM" id="MobiDB-lite"/>
    </source>
</evidence>
<dbReference type="eggNOG" id="ENOG5030TKF">
    <property type="taxonomic scope" value="Bacteria"/>
</dbReference>